<proteinExistence type="predicted"/>
<keyword evidence="3" id="KW-1185">Reference proteome</keyword>
<name>A0ABZ2PXC2_9BURK</name>
<gene>
    <name evidence="2" type="ORF">IHE29_05310</name>
</gene>
<sequence length="175" mass="16864">MGVSHGGAWVAEAVGWAGGRTGDEAGVCTGTGTDDEPTADDCLGAAGCLGAVDEPGAAGEAGAADEPEAIDEPGMAGEPGAADEPRVADEPEDVDDLGTDDVTGVNAVSITDLTVSRVDCALDLGRNAGSAAVAPALASDCCDAPTAGIGVQSASAIHASASIRPCSNLAEVQSN</sequence>
<evidence type="ECO:0000256" key="1">
    <source>
        <dbReference type="SAM" id="MobiDB-lite"/>
    </source>
</evidence>
<dbReference type="Proteomes" id="UP001493153">
    <property type="component" value="Chromosome"/>
</dbReference>
<dbReference type="RefSeq" id="WP_237070838.1">
    <property type="nucleotide sequence ID" value="NZ_CP062176.1"/>
</dbReference>
<evidence type="ECO:0000313" key="2">
    <source>
        <dbReference type="EMBL" id="WXK38728.1"/>
    </source>
</evidence>
<reference evidence="2 3" key="1">
    <citation type="submission" date="2020-09" db="EMBL/GenBank/DDBJ databases">
        <title>Genome sequences of Mycetohabitans spp.</title>
        <authorList>
            <person name="Carter M.E."/>
            <person name="Carpenter S.C.D."/>
            <person name="Bogdanove A.J."/>
        </authorList>
    </citation>
    <scope>NUCLEOTIDE SEQUENCE [LARGE SCALE GENOMIC DNA]</scope>
    <source>
        <strain evidence="2 3">B12</strain>
    </source>
</reference>
<feature type="compositionally biased region" description="Acidic residues" evidence="1">
    <location>
        <begin position="90"/>
        <end position="99"/>
    </location>
</feature>
<evidence type="ECO:0000313" key="3">
    <source>
        <dbReference type="Proteomes" id="UP001493153"/>
    </source>
</evidence>
<feature type="region of interest" description="Disordered" evidence="1">
    <location>
        <begin position="54"/>
        <end position="101"/>
    </location>
</feature>
<accession>A0ABZ2PXC2</accession>
<protein>
    <submittedName>
        <fullName evidence="2">Uncharacterized protein</fullName>
    </submittedName>
</protein>
<dbReference type="EMBL" id="CP062176">
    <property type="protein sequence ID" value="WXK38728.1"/>
    <property type="molecule type" value="Genomic_DNA"/>
</dbReference>
<organism evidence="2 3">
    <name type="scientific">Mycetohabitans rhizoxinica</name>
    <dbReference type="NCBI Taxonomy" id="412963"/>
    <lineage>
        <taxon>Bacteria</taxon>
        <taxon>Pseudomonadati</taxon>
        <taxon>Pseudomonadota</taxon>
        <taxon>Betaproteobacteria</taxon>
        <taxon>Burkholderiales</taxon>
        <taxon>Burkholderiaceae</taxon>
        <taxon>Mycetohabitans</taxon>
    </lineage>
</organism>